<keyword evidence="2 3" id="KW-0694">RNA-binding</keyword>
<accession>A0ABR2QYS3</accession>
<evidence type="ECO:0000256" key="3">
    <source>
        <dbReference type="PROSITE-ProRule" id="PRU00176"/>
    </source>
</evidence>
<evidence type="ECO:0000259" key="5">
    <source>
        <dbReference type="PROSITE" id="PS50102"/>
    </source>
</evidence>
<dbReference type="EMBL" id="JBBPBN010000030">
    <property type="protein sequence ID" value="KAK9005587.1"/>
    <property type="molecule type" value="Genomic_DNA"/>
</dbReference>
<dbReference type="InterPro" id="IPR000504">
    <property type="entry name" value="RRM_dom"/>
</dbReference>
<feature type="domain" description="RRM" evidence="5">
    <location>
        <begin position="6"/>
        <end position="82"/>
    </location>
</feature>
<dbReference type="InterPro" id="IPR035979">
    <property type="entry name" value="RBD_domain_sf"/>
</dbReference>
<dbReference type="SUPFAM" id="SSF54928">
    <property type="entry name" value="RNA-binding domain, RBD"/>
    <property type="match status" value="2"/>
</dbReference>
<organism evidence="6 7">
    <name type="scientific">Hibiscus sabdariffa</name>
    <name type="common">roselle</name>
    <dbReference type="NCBI Taxonomy" id="183260"/>
    <lineage>
        <taxon>Eukaryota</taxon>
        <taxon>Viridiplantae</taxon>
        <taxon>Streptophyta</taxon>
        <taxon>Embryophyta</taxon>
        <taxon>Tracheophyta</taxon>
        <taxon>Spermatophyta</taxon>
        <taxon>Magnoliopsida</taxon>
        <taxon>eudicotyledons</taxon>
        <taxon>Gunneridae</taxon>
        <taxon>Pentapetalae</taxon>
        <taxon>rosids</taxon>
        <taxon>malvids</taxon>
        <taxon>Malvales</taxon>
        <taxon>Malvaceae</taxon>
        <taxon>Malvoideae</taxon>
        <taxon>Hibiscus</taxon>
    </lineage>
</organism>
<evidence type="ECO:0000256" key="4">
    <source>
        <dbReference type="SAM" id="MobiDB-lite"/>
    </source>
</evidence>
<dbReference type="PROSITE" id="PS50102">
    <property type="entry name" value="RRM"/>
    <property type="match status" value="2"/>
</dbReference>
<feature type="domain" description="RRM" evidence="5">
    <location>
        <begin position="126"/>
        <end position="203"/>
    </location>
</feature>
<dbReference type="Pfam" id="PF00076">
    <property type="entry name" value="RRM_1"/>
    <property type="match status" value="2"/>
</dbReference>
<gene>
    <name evidence="6" type="ORF">V6N11_043015</name>
</gene>
<sequence length="403" mass="43568">MESDKGKLFVGGISRETTEAILKDHFSKYGTVLGSVVAKDRNSKSPRGFAFVLFSESSSADKALQDTHVILGRTVEVKKAIPRSEQHQNQQQLHQQLHHYPNQQHNSGFSTNGSDAADSNNNFRTKKLFVGGLSANLTEEEFKNYFERFGRITDVVVMHDSMTNRPRGFGFVTFDSEESVENVMQKNFHELNNRLVEVKRAVPKEGSNGRYNNQNMKPSAVRGSPYNGFQAVEFTSNGSGYGVFPGYAPLPALNPVGDYLYGTGVYGSGYPMVGYGRIGYGVTTATPRGPLYAPVMLGPRVYPLPYGSPSIYPTYMNSGVGLMGTAAGGGFNGIIGNGIDGKWNQVPGGNSDLPGNDIQPQIEAVSNGTDCSGFKERGGGASAEQDQKSVDGQHQPPHVDVSS</sequence>
<evidence type="ECO:0000256" key="1">
    <source>
        <dbReference type="ARBA" id="ARBA00022737"/>
    </source>
</evidence>
<dbReference type="Gene3D" id="3.30.70.330">
    <property type="match status" value="2"/>
</dbReference>
<dbReference type="SMART" id="SM00360">
    <property type="entry name" value="RRM"/>
    <property type="match status" value="2"/>
</dbReference>
<protein>
    <recommendedName>
        <fullName evidence="5">RRM domain-containing protein</fullName>
    </recommendedName>
</protein>
<dbReference type="PANTHER" id="PTHR48032">
    <property type="entry name" value="RNA-BINDING PROTEIN MUSASHI HOMOLOG RBP6"/>
    <property type="match status" value="1"/>
</dbReference>
<proteinExistence type="predicted"/>
<dbReference type="Proteomes" id="UP001396334">
    <property type="component" value="Unassembled WGS sequence"/>
</dbReference>
<feature type="region of interest" description="Disordered" evidence="4">
    <location>
        <begin position="366"/>
        <end position="403"/>
    </location>
</feature>
<evidence type="ECO:0000256" key="2">
    <source>
        <dbReference type="ARBA" id="ARBA00022884"/>
    </source>
</evidence>
<keyword evidence="7" id="KW-1185">Reference proteome</keyword>
<evidence type="ECO:0000313" key="7">
    <source>
        <dbReference type="Proteomes" id="UP001396334"/>
    </source>
</evidence>
<keyword evidence="1" id="KW-0677">Repeat</keyword>
<comment type="caution">
    <text evidence="6">The sequence shown here is derived from an EMBL/GenBank/DDBJ whole genome shotgun (WGS) entry which is preliminary data.</text>
</comment>
<name>A0ABR2QYS3_9ROSI</name>
<reference evidence="6 7" key="1">
    <citation type="journal article" date="2024" name="G3 (Bethesda)">
        <title>Genome assembly of Hibiscus sabdariffa L. provides insights into metabolisms of medicinal natural products.</title>
        <authorList>
            <person name="Kim T."/>
        </authorList>
    </citation>
    <scope>NUCLEOTIDE SEQUENCE [LARGE SCALE GENOMIC DNA]</scope>
    <source>
        <strain evidence="6">TK-2024</strain>
        <tissue evidence="6">Old leaves</tissue>
    </source>
</reference>
<dbReference type="InterPro" id="IPR012677">
    <property type="entry name" value="Nucleotide-bd_a/b_plait_sf"/>
</dbReference>
<evidence type="ECO:0000313" key="6">
    <source>
        <dbReference type="EMBL" id="KAK9005587.1"/>
    </source>
</evidence>
<dbReference type="PANTHER" id="PTHR48032:SF12">
    <property type="entry name" value="RRM DOMAIN-CONTAINING PROTEIN"/>
    <property type="match status" value="1"/>
</dbReference>
<dbReference type="CDD" id="cd12330">
    <property type="entry name" value="RRM2_Hrp1p"/>
    <property type="match status" value="1"/>
</dbReference>